<dbReference type="AlphaFoldDB" id="A0A5N5K8Y6"/>
<proteinExistence type="predicted"/>
<feature type="compositionally biased region" description="Basic and acidic residues" evidence="1">
    <location>
        <begin position="169"/>
        <end position="184"/>
    </location>
</feature>
<feature type="region of interest" description="Disordered" evidence="1">
    <location>
        <begin position="68"/>
        <end position="205"/>
    </location>
</feature>
<accession>A0A5N5K8Y6</accession>
<evidence type="ECO:0000313" key="2">
    <source>
        <dbReference type="EMBL" id="KAB5523587.1"/>
    </source>
</evidence>
<feature type="compositionally biased region" description="Polar residues" evidence="1">
    <location>
        <begin position="142"/>
        <end position="167"/>
    </location>
</feature>
<sequence length="205" mass="22044">MLEGRDGEQLKDRCSGEKHFPVDFNLNITLKTQQQIITSTSAEVDLQGQNLPDDALIKEKRFIDVMGSMSPSCSTSSHRYRPHPPRPAPAAMPYTRGNGSVQPPPSQQQSGSGNDNGDDPSPASARALANEGNEDDSRSPVPETNPTSIYTPTSDTPETQGEEQASLENAEKLNEPVQESRDGEGAEQSDTACMGDEGTPDNTTK</sequence>
<feature type="compositionally biased region" description="Low complexity" evidence="1">
    <location>
        <begin position="68"/>
        <end position="77"/>
    </location>
</feature>
<keyword evidence="3" id="KW-1185">Reference proteome</keyword>
<reference evidence="2 3" key="1">
    <citation type="submission" date="2019-06" db="EMBL/GenBank/DDBJ databases">
        <title>A chromosome-scale genome assembly of the striped catfish, Pangasianodon hypophthalmus.</title>
        <authorList>
            <person name="Wen M."/>
            <person name="Zahm M."/>
            <person name="Roques C."/>
            <person name="Cabau C."/>
            <person name="Klopp C."/>
            <person name="Donnadieu C."/>
            <person name="Jouanno E."/>
            <person name="Avarre J.-C."/>
            <person name="Campet M."/>
            <person name="Ha T.T.T."/>
            <person name="Dugue R."/>
            <person name="Lampietro C."/>
            <person name="Louis A."/>
            <person name="Herpin A."/>
            <person name="Echchiki A."/>
            <person name="Berthelot C."/>
            <person name="Parey E."/>
            <person name="Roest-Crollius H."/>
            <person name="Braasch I."/>
            <person name="Postlethwait J."/>
            <person name="Bobe J."/>
            <person name="Montfort J."/>
            <person name="Bouchez O."/>
            <person name="Begum T."/>
            <person name="Schartl M."/>
            <person name="Guiguen Y."/>
        </authorList>
    </citation>
    <scope>NUCLEOTIDE SEQUENCE [LARGE SCALE GENOMIC DNA]</scope>
    <source>
        <strain evidence="2 3">Indonesia</strain>
        <tissue evidence="2">Blood</tissue>
    </source>
</reference>
<name>A0A5N5K8Y6_PANHP</name>
<feature type="compositionally biased region" description="Low complexity" evidence="1">
    <location>
        <begin position="91"/>
        <end position="122"/>
    </location>
</feature>
<evidence type="ECO:0000256" key="1">
    <source>
        <dbReference type="SAM" id="MobiDB-lite"/>
    </source>
</evidence>
<dbReference type="Proteomes" id="UP000327468">
    <property type="component" value="Chromosome 26"/>
</dbReference>
<protein>
    <submittedName>
        <fullName evidence="2">Uncharacterized protein</fullName>
    </submittedName>
</protein>
<comment type="caution">
    <text evidence="2">The sequence shown here is derived from an EMBL/GenBank/DDBJ whole genome shotgun (WGS) entry which is preliminary data.</text>
</comment>
<evidence type="ECO:0000313" key="3">
    <source>
        <dbReference type="Proteomes" id="UP000327468"/>
    </source>
</evidence>
<organism evidence="2 3">
    <name type="scientific">Pangasianodon hypophthalmus</name>
    <name type="common">Striped catfish</name>
    <name type="synonym">Helicophagus hypophthalmus</name>
    <dbReference type="NCBI Taxonomy" id="310915"/>
    <lineage>
        <taxon>Eukaryota</taxon>
        <taxon>Metazoa</taxon>
        <taxon>Chordata</taxon>
        <taxon>Craniata</taxon>
        <taxon>Vertebrata</taxon>
        <taxon>Euteleostomi</taxon>
        <taxon>Actinopterygii</taxon>
        <taxon>Neopterygii</taxon>
        <taxon>Teleostei</taxon>
        <taxon>Ostariophysi</taxon>
        <taxon>Siluriformes</taxon>
        <taxon>Pangasiidae</taxon>
        <taxon>Pangasianodon</taxon>
    </lineage>
</organism>
<dbReference type="EMBL" id="VFJC01000027">
    <property type="protein sequence ID" value="KAB5523587.1"/>
    <property type="molecule type" value="Genomic_DNA"/>
</dbReference>
<gene>
    <name evidence="2" type="ORF">PHYPO_G00154330</name>
</gene>